<name>A0ABP5C1L9_9MICO</name>
<accession>A0ABP5C1L9</accession>
<proteinExistence type="predicted"/>
<evidence type="ECO:0000313" key="2">
    <source>
        <dbReference type="Proteomes" id="UP001499954"/>
    </source>
</evidence>
<reference evidence="2" key="1">
    <citation type="journal article" date="2019" name="Int. J. Syst. Evol. Microbiol.">
        <title>The Global Catalogue of Microorganisms (GCM) 10K type strain sequencing project: providing services to taxonomists for standard genome sequencing and annotation.</title>
        <authorList>
            <consortium name="The Broad Institute Genomics Platform"/>
            <consortium name="The Broad Institute Genome Sequencing Center for Infectious Disease"/>
            <person name="Wu L."/>
            <person name="Ma J."/>
        </authorList>
    </citation>
    <scope>NUCLEOTIDE SEQUENCE [LARGE SCALE GENOMIC DNA]</scope>
    <source>
        <strain evidence="2">JCM 13584</strain>
    </source>
</reference>
<comment type="caution">
    <text evidence="1">The sequence shown here is derived from an EMBL/GenBank/DDBJ whole genome shotgun (WGS) entry which is preliminary data.</text>
</comment>
<keyword evidence="2" id="KW-1185">Reference proteome</keyword>
<protein>
    <submittedName>
        <fullName evidence="1">Uncharacterized protein</fullName>
    </submittedName>
</protein>
<gene>
    <name evidence="1" type="ORF">GCM10009717_21260</name>
</gene>
<organism evidence="1 2">
    <name type="scientific">Agromyces allii</name>
    <dbReference type="NCBI Taxonomy" id="393607"/>
    <lineage>
        <taxon>Bacteria</taxon>
        <taxon>Bacillati</taxon>
        <taxon>Actinomycetota</taxon>
        <taxon>Actinomycetes</taxon>
        <taxon>Micrococcales</taxon>
        <taxon>Microbacteriaceae</taxon>
        <taxon>Agromyces</taxon>
    </lineage>
</organism>
<dbReference type="Proteomes" id="UP001499954">
    <property type="component" value="Unassembled WGS sequence"/>
</dbReference>
<dbReference type="EMBL" id="BAAAMK010000004">
    <property type="protein sequence ID" value="GAA1955057.1"/>
    <property type="molecule type" value="Genomic_DNA"/>
</dbReference>
<evidence type="ECO:0000313" key="1">
    <source>
        <dbReference type="EMBL" id="GAA1955057.1"/>
    </source>
</evidence>
<sequence length="62" mass="6984">MPTGGDRSTDNDLLRTEMLRGLWLMLFVAVRTWPVRKVPGAEPVLLRDRVGVARTVLPLANR</sequence>